<dbReference type="PANTHER" id="PTHR43820:SF4">
    <property type="entry name" value="HIGH-AFFINITY BRANCHED-CHAIN AMINO ACID TRANSPORT ATP-BINDING PROTEIN LIVF"/>
    <property type="match status" value="1"/>
</dbReference>
<evidence type="ECO:0000256" key="2">
    <source>
        <dbReference type="ARBA" id="ARBA00022448"/>
    </source>
</evidence>
<evidence type="ECO:0000313" key="7">
    <source>
        <dbReference type="EMBL" id="OFW55540.1"/>
    </source>
</evidence>
<keyword evidence="2" id="KW-0813">Transport</keyword>
<evidence type="ECO:0000259" key="6">
    <source>
        <dbReference type="PROSITE" id="PS50893"/>
    </source>
</evidence>
<feature type="domain" description="ABC transporter" evidence="6">
    <location>
        <begin position="2"/>
        <end position="235"/>
    </location>
</feature>
<dbReference type="EMBL" id="MELK01000053">
    <property type="protein sequence ID" value="OFW55540.1"/>
    <property type="molecule type" value="Genomic_DNA"/>
</dbReference>
<dbReference type="Pfam" id="PF00005">
    <property type="entry name" value="ABC_tran"/>
    <property type="match status" value="1"/>
</dbReference>
<evidence type="ECO:0000256" key="5">
    <source>
        <dbReference type="ARBA" id="ARBA00022970"/>
    </source>
</evidence>
<dbReference type="GO" id="GO:0005524">
    <property type="term" value="F:ATP binding"/>
    <property type="evidence" value="ECO:0007669"/>
    <property type="project" value="UniProtKB-KW"/>
</dbReference>
<comment type="similarity">
    <text evidence="1">Belongs to the ABC transporter superfamily.</text>
</comment>
<dbReference type="Gene3D" id="3.40.50.300">
    <property type="entry name" value="P-loop containing nucleotide triphosphate hydrolases"/>
    <property type="match status" value="1"/>
</dbReference>
<dbReference type="InterPro" id="IPR017871">
    <property type="entry name" value="ABC_transporter-like_CS"/>
</dbReference>
<evidence type="ECO:0000313" key="8">
    <source>
        <dbReference type="Proteomes" id="UP000177876"/>
    </source>
</evidence>
<sequence>MLDLENITCSIGRHSVINGVSLQVGTGDLVCMLGANGAGKSSLFKTISGLIKPSGGSIVFEGQAIQKKTPERIVRMGISLCPEGRRLFPKLSVKKNLVMGAYTRSRDKREIMQSLDDAYDLFPILKERSAQDAGTLSGGEQQMLAIARAMMAKPKLLLLDEPSLGLAPLIVKKIMETIVDINTRGVTILLSEQNASMALAISSRGYVLENGSIVMEGPAAELAGNEEVRKAYIGA</sequence>
<dbReference type="InterPro" id="IPR027417">
    <property type="entry name" value="P-loop_NTPase"/>
</dbReference>
<protein>
    <submittedName>
        <fullName evidence="7">Branched-chain amino acid ABC transporter ATP-binding protein</fullName>
    </submittedName>
</protein>
<dbReference type="InterPro" id="IPR052156">
    <property type="entry name" value="BCAA_Transport_ATP-bd_LivF"/>
</dbReference>
<dbReference type="GO" id="GO:0015658">
    <property type="term" value="F:branched-chain amino acid transmembrane transporter activity"/>
    <property type="evidence" value="ECO:0007669"/>
    <property type="project" value="TreeGrafter"/>
</dbReference>
<keyword evidence="3" id="KW-0547">Nucleotide-binding</keyword>
<evidence type="ECO:0000256" key="1">
    <source>
        <dbReference type="ARBA" id="ARBA00005417"/>
    </source>
</evidence>
<name>A0A1F2WFB8_9ACTN</name>
<dbReference type="InterPro" id="IPR003593">
    <property type="entry name" value="AAA+_ATPase"/>
</dbReference>
<organism evidence="7 8">
    <name type="scientific">Candidatus Solincola sediminis</name>
    <dbReference type="NCBI Taxonomy" id="1797199"/>
    <lineage>
        <taxon>Bacteria</taxon>
        <taxon>Bacillati</taxon>
        <taxon>Actinomycetota</taxon>
        <taxon>Candidatus Geothermincolia</taxon>
        <taxon>Candidatus Geothermincolales</taxon>
        <taxon>Candidatus Geothermincolaceae</taxon>
        <taxon>Candidatus Solincola</taxon>
    </lineage>
</organism>
<dbReference type="AlphaFoldDB" id="A0A1F2WFB8"/>
<evidence type="ECO:0000256" key="4">
    <source>
        <dbReference type="ARBA" id="ARBA00022840"/>
    </source>
</evidence>
<keyword evidence="4 7" id="KW-0067">ATP-binding</keyword>
<gene>
    <name evidence="7" type="primary">livF</name>
    <name evidence="7" type="ORF">A2Y75_09510</name>
</gene>
<comment type="caution">
    <text evidence="7">The sequence shown here is derived from an EMBL/GenBank/DDBJ whole genome shotgun (WGS) entry which is preliminary data.</text>
</comment>
<dbReference type="Proteomes" id="UP000177876">
    <property type="component" value="Unassembled WGS sequence"/>
</dbReference>
<dbReference type="GO" id="GO:0016887">
    <property type="term" value="F:ATP hydrolysis activity"/>
    <property type="evidence" value="ECO:0007669"/>
    <property type="project" value="InterPro"/>
</dbReference>
<dbReference type="InterPro" id="IPR003439">
    <property type="entry name" value="ABC_transporter-like_ATP-bd"/>
</dbReference>
<accession>A0A1F2WFB8</accession>
<reference evidence="7 8" key="1">
    <citation type="journal article" date="2016" name="Nat. Commun.">
        <title>Thousands of microbial genomes shed light on interconnected biogeochemical processes in an aquifer system.</title>
        <authorList>
            <person name="Anantharaman K."/>
            <person name="Brown C.T."/>
            <person name="Hug L.A."/>
            <person name="Sharon I."/>
            <person name="Castelle C.J."/>
            <person name="Probst A.J."/>
            <person name="Thomas B.C."/>
            <person name="Singh A."/>
            <person name="Wilkins M.J."/>
            <person name="Karaoz U."/>
            <person name="Brodie E.L."/>
            <person name="Williams K.H."/>
            <person name="Hubbard S.S."/>
            <person name="Banfield J.F."/>
        </authorList>
    </citation>
    <scope>NUCLEOTIDE SEQUENCE [LARGE SCALE GENOMIC DNA]</scope>
</reference>
<dbReference type="PROSITE" id="PS00211">
    <property type="entry name" value="ABC_TRANSPORTER_1"/>
    <property type="match status" value="1"/>
</dbReference>
<dbReference type="STRING" id="1797197.A2Y75_09510"/>
<dbReference type="PROSITE" id="PS50893">
    <property type="entry name" value="ABC_TRANSPORTER_2"/>
    <property type="match status" value="1"/>
</dbReference>
<evidence type="ECO:0000256" key="3">
    <source>
        <dbReference type="ARBA" id="ARBA00022741"/>
    </source>
</evidence>
<keyword evidence="5" id="KW-0029">Amino-acid transport</keyword>
<dbReference type="SMART" id="SM00382">
    <property type="entry name" value="AAA"/>
    <property type="match status" value="1"/>
</dbReference>
<dbReference type="CDD" id="cd03224">
    <property type="entry name" value="ABC_TM1139_LivF_branched"/>
    <property type="match status" value="1"/>
</dbReference>
<dbReference type="GO" id="GO:0015807">
    <property type="term" value="P:L-amino acid transport"/>
    <property type="evidence" value="ECO:0007669"/>
    <property type="project" value="TreeGrafter"/>
</dbReference>
<dbReference type="PANTHER" id="PTHR43820">
    <property type="entry name" value="HIGH-AFFINITY BRANCHED-CHAIN AMINO ACID TRANSPORT ATP-BINDING PROTEIN LIVF"/>
    <property type="match status" value="1"/>
</dbReference>
<dbReference type="SUPFAM" id="SSF52540">
    <property type="entry name" value="P-loop containing nucleoside triphosphate hydrolases"/>
    <property type="match status" value="1"/>
</dbReference>
<proteinExistence type="inferred from homology"/>